<comment type="caution">
    <text evidence="2">The sequence shown here is derived from an EMBL/GenBank/DDBJ whole genome shotgun (WGS) entry which is preliminary data.</text>
</comment>
<feature type="non-terminal residue" evidence="2">
    <location>
        <position position="85"/>
    </location>
</feature>
<evidence type="ECO:0000313" key="3">
    <source>
        <dbReference type="Proteomes" id="UP001321473"/>
    </source>
</evidence>
<dbReference type="Proteomes" id="UP001321473">
    <property type="component" value="Unassembled WGS sequence"/>
</dbReference>
<organism evidence="2 3">
    <name type="scientific">Amblyomma americanum</name>
    <name type="common">Lone star tick</name>
    <dbReference type="NCBI Taxonomy" id="6943"/>
    <lineage>
        <taxon>Eukaryota</taxon>
        <taxon>Metazoa</taxon>
        <taxon>Ecdysozoa</taxon>
        <taxon>Arthropoda</taxon>
        <taxon>Chelicerata</taxon>
        <taxon>Arachnida</taxon>
        <taxon>Acari</taxon>
        <taxon>Parasitiformes</taxon>
        <taxon>Ixodida</taxon>
        <taxon>Ixodoidea</taxon>
        <taxon>Ixodidae</taxon>
        <taxon>Amblyomminae</taxon>
        <taxon>Amblyomma</taxon>
    </lineage>
</organism>
<proteinExistence type="predicted"/>
<feature type="compositionally biased region" description="Low complexity" evidence="1">
    <location>
        <begin position="1"/>
        <end position="31"/>
    </location>
</feature>
<name>A0AAQ4F2A3_AMBAM</name>
<feature type="region of interest" description="Disordered" evidence="1">
    <location>
        <begin position="1"/>
        <end position="35"/>
    </location>
</feature>
<evidence type="ECO:0000256" key="1">
    <source>
        <dbReference type="SAM" id="MobiDB-lite"/>
    </source>
</evidence>
<evidence type="ECO:0000313" key="2">
    <source>
        <dbReference type="EMBL" id="KAK8781280.1"/>
    </source>
</evidence>
<sequence>MADAAAAATASATSVAGTEAAAARRTASGFSSEDEHLLIRHLRPDELKQAMEIWKEQGLEESENNVSTFYQVDPEGFFATVDTRT</sequence>
<accession>A0AAQ4F2A3</accession>
<protein>
    <submittedName>
        <fullName evidence="2">Uncharacterized protein</fullName>
    </submittedName>
</protein>
<dbReference type="AlphaFoldDB" id="A0AAQ4F2A3"/>
<reference evidence="2 3" key="1">
    <citation type="journal article" date="2023" name="Arcadia Sci">
        <title>De novo assembly of a long-read Amblyomma americanum tick genome.</title>
        <authorList>
            <person name="Chou S."/>
            <person name="Poskanzer K.E."/>
            <person name="Rollins M."/>
            <person name="Thuy-Boun P.S."/>
        </authorList>
    </citation>
    <scope>NUCLEOTIDE SEQUENCE [LARGE SCALE GENOMIC DNA]</scope>
    <source>
        <strain evidence="2">F_SG_1</strain>
        <tissue evidence="2">Salivary glands</tissue>
    </source>
</reference>
<dbReference type="EMBL" id="JARKHS020007824">
    <property type="protein sequence ID" value="KAK8781280.1"/>
    <property type="molecule type" value="Genomic_DNA"/>
</dbReference>
<keyword evidence="3" id="KW-1185">Reference proteome</keyword>
<gene>
    <name evidence="2" type="ORF">V5799_017385</name>
</gene>